<evidence type="ECO:0000313" key="1">
    <source>
        <dbReference type="EMBL" id="DAE13567.1"/>
    </source>
</evidence>
<organism evidence="1">
    <name type="scientific">Siphoviridae sp. ctVif31</name>
    <dbReference type="NCBI Taxonomy" id="2825532"/>
    <lineage>
        <taxon>Viruses</taxon>
        <taxon>Duplodnaviria</taxon>
        <taxon>Heunggongvirae</taxon>
        <taxon>Uroviricota</taxon>
        <taxon>Caudoviricetes</taxon>
    </lineage>
</organism>
<protein>
    <submittedName>
        <fullName evidence="1">Uncharacterized protein</fullName>
    </submittedName>
</protein>
<name>A0A8S5Q2K8_9CAUD</name>
<proteinExistence type="predicted"/>
<reference evidence="1" key="1">
    <citation type="journal article" date="2021" name="Proc. Natl. Acad. Sci. U.S.A.">
        <title>A Catalog of Tens of Thousands of Viruses from Human Metagenomes Reveals Hidden Associations with Chronic Diseases.</title>
        <authorList>
            <person name="Tisza M.J."/>
            <person name="Buck C.B."/>
        </authorList>
    </citation>
    <scope>NUCLEOTIDE SEQUENCE</scope>
    <source>
        <strain evidence="1">CtVif31</strain>
    </source>
</reference>
<dbReference type="EMBL" id="BK015567">
    <property type="protein sequence ID" value="DAE13567.1"/>
    <property type="molecule type" value="Genomic_DNA"/>
</dbReference>
<accession>A0A8S5Q2K8</accession>
<sequence>MYKVQNLCLTDIVRSDILRMYKVQNTLPIK</sequence>